<proteinExistence type="inferred from homology"/>
<dbReference type="CDD" id="cd00430">
    <property type="entry name" value="PLPDE_III_AR"/>
    <property type="match status" value="1"/>
</dbReference>
<dbReference type="InterPro" id="IPR011079">
    <property type="entry name" value="Ala_racemase_C"/>
</dbReference>
<dbReference type="PANTHER" id="PTHR30511:SF0">
    <property type="entry name" value="ALANINE RACEMASE, CATABOLIC-RELATED"/>
    <property type="match status" value="1"/>
</dbReference>
<evidence type="ECO:0000256" key="5">
    <source>
        <dbReference type="HAMAP-Rule" id="MF_01201"/>
    </source>
</evidence>
<dbReference type="SUPFAM" id="SSF53623">
    <property type="entry name" value="MurD-like peptide ligases, catalytic domain"/>
    <property type="match status" value="1"/>
</dbReference>
<dbReference type="RefSeq" id="WP_116845455.1">
    <property type="nucleotide sequence ID" value="NZ_QTJU01000001.1"/>
</dbReference>
<dbReference type="InterPro" id="IPR036615">
    <property type="entry name" value="Mur_ligase_C_dom_sf"/>
</dbReference>
<dbReference type="Gene3D" id="3.40.1190.10">
    <property type="entry name" value="Mur-like, catalytic domain"/>
    <property type="match status" value="1"/>
</dbReference>
<feature type="modified residue" description="N6-(pyridoxal phosphate)lysine" evidence="5 6">
    <location>
        <position position="503"/>
    </location>
</feature>
<evidence type="ECO:0000313" key="9">
    <source>
        <dbReference type="EMBL" id="RFM29699.1"/>
    </source>
</evidence>
<dbReference type="InterPro" id="IPR029066">
    <property type="entry name" value="PLP-binding_barrel"/>
</dbReference>
<dbReference type="SUPFAM" id="SSF63418">
    <property type="entry name" value="MurE/MurF N-terminal domain"/>
    <property type="match status" value="1"/>
</dbReference>
<dbReference type="HAMAP" id="MF_01201">
    <property type="entry name" value="Ala_racemase"/>
    <property type="match status" value="1"/>
</dbReference>
<protein>
    <recommendedName>
        <fullName evidence="5">Alanine racemase</fullName>
        <ecNumber evidence="5">5.1.1.1</ecNumber>
    </recommendedName>
</protein>
<keyword evidence="4 5" id="KW-0413">Isomerase</keyword>
<dbReference type="GO" id="GO:0008784">
    <property type="term" value="F:alanine racemase activity"/>
    <property type="evidence" value="ECO:0007669"/>
    <property type="project" value="UniProtKB-UniRule"/>
</dbReference>
<dbReference type="SUPFAM" id="SSF50621">
    <property type="entry name" value="Alanine racemase C-terminal domain-like"/>
    <property type="match status" value="1"/>
</dbReference>
<keyword evidence="3 5" id="KW-0663">Pyridoxal phosphate</keyword>
<dbReference type="FunFam" id="3.20.20.10:FF:000002">
    <property type="entry name" value="Alanine racemase"/>
    <property type="match status" value="1"/>
</dbReference>
<evidence type="ECO:0000259" key="8">
    <source>
        <dbReference type="SMART" id="SM01005"/>
    </source>
</evidence>
<dbReference type="PRINTS" id="PR00992">
    <property type="entry name" value="ALARACEMASE"/>
</dbReference>
<dbReference type="AlphaFoldDB" id="A0A3E1NP41"/>
<dbReference type="InterPro" id="IPR036565">
    <property type="entry name" value="Mur-like_cat_sf"/>
</dbReference>
<name>A0A3E1NP41_9BACT</name>
<keyword evidence="10" id="KW-1185">Reference proteome</keyword>
<evidence type="ECO:0000256" key="2">
    <source>
        <dbReference type="ARBA" id="ARBA00001933"/>
    </source>
</evidence>
<comment type="pathway">
    <text evidence="5">Amino-acid biosynthesis; D-alanine biosynthesis; D-alanine from L-alanine: step 1/1.</text>
</comment>
<accession>A0A3E1NP41</accession>
<dbReference type="SUPFAM" id="SSF51419">
    <property type="entry name" value="PLP-binding barrel"/>
    <property type="match status" value="1"/>
</dbReference>
<evidence type="ECO:0000256" key="3">
    <source>
        <dbReference type="ARBA" id="ARBA00022898"/>
    </source>
</evidence>
<dbReference type="EMBL" id="QTJU01000001">
    <property type="protein sequence ID" value="RFM29699.1"/>
    <property type="molecule type" value="Genomic_DNA"/>
</dbReference>
<comment type="cofactor">
    <cofactor evidence="2 5 6">
        <name>pyridoxal 5'-phosphate</name>
        <dbReference type="ChEBI" id="CHEBI:597326"/>
    </cofactor>
</comment>
<dbReference type="EC" id="5.1.1.1" evidence="5"/>
<dbReference type="InterPro" id="IPR035911">
    <property type="entry name" value="MurE/MurF_N"/>
</dbReference>
<evidence type="ECO:0000313" key="10">
    <source>
        <dbReference type="Proteomes" id="UP000261284"/>
    </source>
</evidence>
<dbReference type="PANTHER" id="PTHR30511">
    <property type="entry name" value="ALANINE RACEMASE"/>
    <property type="match status" value="1"/>
</dbReference>
<gene>
    <name evidence="9" type="ORF">DXN05_01595</name>
</gene>
<feature type="binding site" evidence="5 7">
    <location>
        <position position="778"/>
    </location>
    <ligand>
        <name>substrate</name>
    </ligand>
</feature>
<organism evidence="9 10">
    <name type="scientific">Deminuibacter soli</name>
    <dbReference type="NCBI Taxonomy" id="2291815"/>
    <lineage>
        <taxon>Bacteria</taxon>
        <taxon>Pseudomonadati</taxon>
        <taxon>Bacteroidota</taxon>
        <taxon>Chitinophagia</taxon>
        <taxon>Chitinophagales</taxon>
        <taxon>Chitinophagaceae</taxon>
        <taxon>Deminuibacter</taxon>
    </lineage>
</organism>
<dbReference type="Pfam" id="PF08245">
    <property type="entry name" value="Mur_ligase_M"/>
    <property type="match status" value="1"/>
</dbReference>
<dbReference type="GO" id="GO:0030632">
    <property type="term" value="P:D-alanine biosynthetic process"/>
    <property type="evidence" value="ECO:0007669"/>
    <property type="project" value="UniProtKB-UniRule"/>
</dbReference>
<dbReference type="Pfam" id="PF00842">
    <property type="entry name" value="Ala_racemase_C"/>
    <property type="match status" value="1"/>
</dbReference>
<dbReference type="InterPro" id="IPR013221">
    <property type="entry name" value="Mur_ligase_cen"/>
</dbReference>
<comment type="caution">
    <text evidence="9">The sequence shown here is derived from an EMBL/GenBank/DDBJ whole genome shotgun (WGS) entry which is preliminary data.</text>
</comment>
<feature type="binding site" evidence="5 7">
    <location>
        <position position="601"/>
    </location>
    <ligand>
        <name>substrate</name>
    </ligand>
</feature>
<dbReference type="InterPro" id="IPR000821">
    <property type="entry name" value="Ala_racemase"/>
</dbReference>
<dbReference type="NCBIfam" id="NF008897">
    <property type="entry name" value="PRK11930.1"/>
    <property type="match status" value="1"/>
</dbReference>
<evidence type="ECO:0000256" key="7">
    <source>
        <dbReference type="PIRSR" id="PIRSR600821-52"/>
    </source>
</evidence>
<dbReference type="Proteomes" id="UP000261284">
    <property type="component" value="Unassembled WGS sequence"/>
</dbReference>
<dbReference type="SMART" id="SM01005">
    <property type="entry name" value="Ala_racemase_C"/>
    <property type="match status" value="1"/>
</dbReference>
<sequence length="835" mass="93095">MNQYTIQQIADVLNAPSQIAEPAALVEYLLTDSRRIAFPQTSLFIALQTGRNDGHLYISEVYNSGVRNFMVRKGFDTTALTGANIVFVNNTLDALQQLAAWHRKQFHYPVIGVTGSNGKTIVKEWLYQLLSPDYTIVRSPRSYNSQTGVPLSVWQMSEQHNLAILEAGISTVHEMARLQAIIQPGIGILTNIGEAHNEGFTGYREKALEKLRLFSNSQVLVYCTENLAQAGIDITGDDRHLLPAGLQLFSWSRSGNATVKLLQEEQNPAQDTTQLRVRYADTTFSFAIPFTDKASVDNAITCCCIMLYLQTGAEKIQQRMPALQAVDMRLQLMKGVNGCYLLNDAYNNDLASLTIALDHLVQQAGAHRKTVILSDIFQAGMAPAQLYRQVAAEISMRRISRFIGIGTQMQQVKHLLENMPDAPAIELYESTDAFLHKVTTHHFRDEYVLLKGARVFAFERISNWLGQKVHQTVMEINLSALVHNLKQYQQELRPGVKLMAMVKAFGYGSGSAEIAGMLQFHKVDYLAVAYADEGVELRKAGISLPILIMNVDEAAFEVLVQYNLEPELFSFGILTAFQQYVRQQGLQQYPVHIKIDTGMHRLGFELHDMEALQALLTQSTHLRVKSVFSHLASSEDPGDDAFTDLQAVRFTEACTLLQQQLGYRFIRHLSNTGGISRRHDLQFDMVRLGIGLYGIDSANNEHMNLQTVATLKTTIAQLRHVPAGDTVGYNRKGKITADSLIATIRIGYADGFGRRFSNGAGQVYINGRLAPVIGNVAMDMTMVNVTGIPGVQENDEVEIFGHQLPVQQVAAWGKTIAYEILTGIGQRVKRIYYED</sequence>
<dbReference type="NCBIfam" id="TIGR00492">
    <property type="entry name" value="alr"/>
    <property type="match status" value="1"/>
</dbReference>
<dbReference type="GO" id="GO:0016881">
    <property type="term" value="F:acid-amino acid ligase activity"/>
    <property type="evidence" value="ECO:0007669"/>
    <property type="project" value="InterPro"/>
</dbReference>
<feature type="active site" description="Proton acceptor; specific for L-alanine" evidence="5">
    <location>
        <position position="729"/>
    </location>
</feature>
<keyword evidence="9" id="KW-0436">Ligase</keyword>
<dbReference type="GO" id="GO:0005524">
    <property type="term" value="F:ATP binding"/>
    <property type="evidence" value="ECO:0007669"/>
    <property type="project" value="InterPro"/>
</dbReference>
<dbReference type="Pfam" id="PF01168">
    <property type="entry name" value="Ala_racemase_N"/>
    <property type="match status" value="1"/>
</dbReference>
<comment type="catalytic activity">
    <reaction evidence="1 5">
        <text>L-alanine = D-alanine</text>
        <dbReference type="Rhea" id="RHEA:20249"/>
        <dbReference type="ChEBI" id="CHEBI:57416"/>
        <dbReference type="ChEBI" id="CHEBI:57972"/>
        <dbReference type="EC" id="5.1.1.1"/>
    </reaction>
</comment>
<comment type="similarity">
    <text evidence="5">Belongs to the alanine racemase family.</text>
</comment>
<evidence type="ECO:0000256" key="6">
    <source>
        <dbReference type="PIRSR" id="PIRSR600821-50"/>
    </source>
</evidence>
<feature type="domain" description="Alanine racemase C-terminal" evidence="8">
    <location>
        <begin position="708"/>
        <end position="833"/>
    </location>
</feature>
<dbReference type="OrthoDB" id="9801978at2"/>
<dbReference type="SUPFAM" id="SSF53244">
    <property type="entry name" value="MurD-like peptide ligases, peptide-binding domain"/>
    <property type="match status" value="1"/>
</dbReference>
<dbReference type="Gene3D" id="3.40.1390.10">
    <property type="entry name" value="MurE/MurF, N-terminal domain"/>
    <property type="match status" value="1"/>
</dbReference>
<dbReference type="GO" id="GO:0005829">
    <property type="term" value="C:cytosol"/>
    <property type="evidence" value="ECO:0007669"/>
    <property type="project" value="TreeGrafter"/>
</dbReference>
<evidence type="ECO:0000256" key="4">
    <source>
        <dbReference type="ARBA" id="ARBA00023235"/>
    </source>
</evidence>
<dbReference type="InterPro" id="IPR001608">
    <property type="entry name" value="Ala_racemase_N"/>
</dbReference>
<dbReference type="GO" id="GO:0030170">
    <property type="term" value="F:pyridoxal phosphate binding"/>
    <property type="evidence" value="ECO:0007669"/>
    <property type="project" value="UniProtKB-UniRule"/>
</dbReference>
<dbReference type="Gene3D" id="3.20.20.10">
    <property type="entry name" value="Alanine racemase"/>
    <property type="match status" value="1"/>
</dbReference>
<comment type="function">
    <text evidence="5">Catalyzes the interconversion of L-alanine and D-alanine. May also act on other amino acids.</text>
</comment>
<dbReference type="Gene3D" id="2.40.37.10">
    <property type="entry name" value="Lyase, Ornithine Decarboxylase, Chain A, domain 1"/>
    <property type="match status" value="1"/>
</dbReference>
<dbReference type="UniPathway" id="UPA00042">
    <property type="reaction ID" value="UER00497"/>
</dbReference>
<reference evidence="9 10" key="1">
    <citation type="submission" date="2018-08" db="EMBL/GenBank/DDBJ databases">
        <title>Chitinophagaceae sp. K23C18032701, a novel bacterium isolated from forest soil.</title>
        <authorList>
            <person name="Wang C."/>
        </authorList>
    </citation>
    <scope>NUCLEOTIDE SEQUENCE [LARGE SCALE GENOMIC DNA]</scope>
    <source>
        <strain evidence="9 10">K23C18032701</strain>
    </source>
</reference>
<evidence type="ECO:0000256" key="1">
    <source>
        <dbReference type="ARBA" id="ARBA00000316"/>
    </source>
</evidence>
<dbReference type="Gene3D" id="3.90.190.20">
    <property type="entry name" value="Mur ligase, C-terminal domain"/>
    <property type="match status" value="1"/>
</dbReference>
<feature type="active site" description="Proton acceptor; specific for D-alanine" evidence="5">
    <location>
        <position position="503"/>
    </location>
</feature>
<dbReference type="InterPro" id="IPR009006">
    <property type="entry name" value="Ala_racemase/Decarboxylase_C"/>
</dbReference>